<dbReference type="InterPro" id="IPR038102">
    <property type="entry name" value="EYA_dom_sf"/>
</dbReference>
<keyword evidence="6" id="KW-0805">Transcription regulation</keyword>
<sequence length="532" mass="58915">MPSRNPYWTAGHEWDLAAMAMGRSNDGGQQSLNNINSQQQLQQQQQQNNAAYYGQMIAAASATNGNAQTSAWYPTQNYASYYGLGGVQRVGAALNGYLGSPYSGEFIEVVIESSNLFNCFKGVYASQAADYYNVAAASFPGSYYAAAASSAKAFAAVASQYGNIQSQQHPQNYPANFLSMNNKYPHSILMDQQSIATGSELDTSPPLGTLNNETATISSPPLEMSNSHNNGNIKSNKSRNKGENKCGGSSLNTKRSKKKKISAIRSHSQELNQTRVFVWELEDICSILPQHNSYKISLEQMLNMALTKLLEYGFNLDNFDDFDQSNIMDAQMDEALQNAANNSSSTLNQNSFSDEINIPINDSSTIPTSSSNLNKQIGMSATDGLRKLAEKCRNIRDVFERYRDLPSFAELLERCGLSSNELLNYLDNIEKLPEANIALYRDCLSFIHRRSQLLPNNCVNVILSFNQIEGGVAGALGRLMLCRMSEYIEAENVFCITRNGREAVLERLINQFQKKLIVLITTNEESRKLAEK</sequence>
<evidence type="ECO:0000256" key="6">
    <source>
        <dbReference type="RuleBase" id="RU362036"/>
    </source>
</evidence>
<dbReference type="EC" id="3.1.3.48" evidence="6"/>
<name>A0A1I8BFA5_MELHA</name>
<reference evidence="9" key="1">
    <citation type="submission" date="2016-11" db="UniProtKB">
        <authorList>
            <consortium name="WormBaseParasite"/>
        </authorList>
    </citation>
    <scope>IDENTIFICATION</scope>
</reference>
<dbReference type="AlphaFoldDB" id="A0A1I8BFA5"/>
<dbReference type="OMA" id="TKIKESC"/>
<dbReference type="GO" id="GO:2001240">
    <property type="term" value="P:negative regulation of extrinsic apoptotic signaling pathway in absence of ligand"/>
    <property type="evidence" value="ECO:0007669"/>
    <property type="project" value="TreeGrafter"/>
</dbReference>
<dbReference type="WBParaSite" id="MhA1_Contig2233.frz3.gene1">
    <property type="protein sequence ID" value="MhA1_Contig2233.frz3.gene1"/>
    <property type="gene ID" value="MhA1_Contig2233.frz3.gene1"/>
</dbReference>
<dbReference type="PANTHER" id="PTHR10190:SF16">
    <property type="entry name" value="DEVELOPMENTAL PROTEIN EYES ABSENT"/>
    <property type="match status" value="1"/>
</dbReference>
<keyword evidence="6" id="KW-0804">Transcription</keyword>
<keyword evidence="6" id="KW-0479">Metal-binding</keyword>
<accession>A0A1I8BFA5</accession>
<dbReference type="Gene3D" id="3.40.50.12350">
    <property type="match status" value="1"/>
</dbReference>
<comment type="cofactor">
    <cofactor evidence="6">
        <name>Mg(2+)</name>
        <dbReference type="ChEBI" id="CHEBI:18420"/>
    </cofactor>
    <text evidence="6">Binds 1 Mg(2+) ion per subunit.</text>
</comment>
<evidence type="ECO:0000256" key="7">
    <source>
        <dbReference type="SAM" id="MobiDB-lite"/>
    </source>
</evidence>
<proteinExistence type="inferred from homology"/>
<feature type="compositionally biased region" description="Polar residues" evidence="7">
    <location>
        <begin position="213"/>
        <end position="235"/>
    </location>
</feature>
<evidence type="ECO:0000256" key="1">
    <source>
        <dbReference type="ARBA" id="ARBA00010501"/>
    </source>
</evidence>
<evidence type="ECO:0000313" key="8">
    <source>
        <dbReference type="Proteomes" id="UP000095281"/>
    </source>
</evidence>
<comment type="similarity">
    <text evidence="1 6">Belongs to the HAD-like hydrolase superfamily. EYA family.</text>
</comment>
<comment type="catalytic activity">
    <reaction evidence="5 6">
        <text>O-phospho-L-tyrosyl-[protein] + H2O = L-tyrosyl-[protein] + phosphate</text>
        <dbReference type="Rhea" id="RHEA:10684"/>
        <dbReference type="Rhea" id="RHEA-COMP:10136"/>
        <dbReference type="Rhea" id="RHEA-COMP:20101"/>
        <dbReference type="ChEBI" id="CHEBI:15377"/>
        <dbReference type="ChEBI" id="CHEBI:43474"/>
        <dbReference type="ChEBI" id="CHEBI:46858"/>
        <dbReference type="ChEBI" id="CHEBI:61978"/>
        <dbReference type="EC" id="3.1.3.48"/>
    </reaction>
</comment>
<keyword evidence="2 6" id="KW-0378">Hydrolase</keyword>
<feature type="region of interest" description="Disordered" evidence="7">
    <location>
        <begin position="213"/>
        <end position="266"/>
    </location>
</feature>
<dbReference type="GO" id="GO:0004725">
    <property type="term" value="F:protein tyrosine phosphatase activity"/>
    <property type="evidence" value="ECO:0007669"/>
    <property type="project" value="UniProtKB-EC"/>
</dbReference>
<keyword evidence="4 6" id="KW-0904">Protein phosphatase</keyword>
<dbReference type="GO" id="GO:0046872">
    <property type="term" value="F:metal ion binding"/>
    <property type="evidence" value="ECO:0007669"/>
    <property type="project" value="UniProtKB-KW"/>
</dbReference>
<evidence type="ECO:0000256" key="2">
    <source>
        <dbReference type="ARBA" id="ARBA00022801"/>
    </source>
</evidence>
<evidence type="ECO:0000256" key="5">
    <source>
        <dbReference type="ARBA" id="ARBA00051722"/>
    </source>
</evidence>
<evidence type="ECO:0000256" key="3">
    <source>
        <dbReference type="ARBA" id="ARBA00022842"/>
    </source>
</evidence>
<dbReference type="Proteomes" id="UP000095281">
    <property type="component" value="Unplaced"/>
</dbReference>
<keyword evidence="8" id="KW-1185">Reference proteome</keyword>
<dbReference type="GO" id="GO:0005634">
    <property type="term" value="C:nucleus"/>
    <property type="evidence" value="ECO:0007669"/>
    <property type="project" value="TreeGrafter"/>
</dbReference>
<dbReference type="InterPro" id="IPR028472">
    <property type="entry name" value="EYA"/>
</dbReference>
<evidence type="ECO:0000313" key="9">
    <source>
        <dbReference type="WBParaSite" id="MhA1_Contig2233.frz3.gene1"/>
    </source>
</evidence>
<keyword evidence="3 6" id="KW-0460">Magnesium</keyword>
<evidence type="ECO:0000256" key="4">
    <source>
        <dbReference type="ARBA" id="ARBA00022912"/>
    </source>
</evidence>
<organism evidence="8 9">
    <name type="scientific">Meloidogyne hapla</name>
    <name type="common">Root-knot nematode worm</name>
    <dbReference type="NCBI Taxonomy" id="6305"/>
    <lineage>
        <taxon>Eukaryota</taxon>
        <taxon>Metazoa</taxon>
        <taxon>Ecdysozoa</taxon>
        <taxon>Nematoda</taxon>
        <taxon>Chromadorea</taxon>
        <taxon>Rhabditida</taxon>
        <taxon>Tylenchina</taxon>
        <taxon>Tylenchomorpha</taxon>
        <taxon>Tylenchoidea</taxon>
        <taxon>Meloidogynidae</taxon>
        <taxon>Meloidogyninae</taxon>
        <taxon>Meloidogyne</taxon>
    </lineage>
</organism>
<protein>
    <recommendedName>
        <fullName evidence="6">Eyes absent homolog</fullName>
        <ecNumber evidence="6">3.1.3.48</ecNumber>
    </recommendedName>
</protein>
<dbReference type="GO" id="GO:0045739">
    <property type="term" value="P:positive regulation of DNA repair"/>
    <property type="evidence" value="ECO:0007669"/>
    <property type="project" value="TreeGrafter"/>
</dbReference>
<dbReference type="GO" id="GO:0030154">
    <property type="term" value="P:cell differentiation"/>
    <property type="evidence" value="ECO:0007669"/>
    <property type="project" value="TreeGrafter"/>
</dbReference>
<dbReference type="PANTHER" id="PTHR10190">
    <property type="entry name" value="EYES ABSENT"/>
    <property type="match status" value="1"/>
</dbReference>